<dbReference type="Pfam" id="PF06580">
    <property type="entry name" value="His_kinase"/>
    <property type="match status" value="1"/>
</dbReference>
<dbReference type="AlphaFoldDB" id="A0A9X3DCQ2"/>
<dbReference type="GO" id="GO:0016020">
    <property type="term" value="C:membrane"/>
    <property type="evidence" value="ECO:0007669"/>
    <property type="project" value="InterPro"/>
</dbReference>
<protein>
    <submittedName>
        <fullName evidence="3">Histidine kinase</fullName>
    </submittedName>
</protein>
<evidence type="ECO:0000256" key="1">
    <source>
        <dbReference type="SAM" id="Phobius"/>
    </source>
</evidence>
<keyword evidence="1" id="KW-0472">Membrane</keyword>
<feature type="transmembrane region" description="Helical" evidence="1">
    <location>
        <begin position="54"/>
        <end position="77"/>
    </location>
</feature>
<keyword evidence="1" id="KW-0812">Transmembrane</keyword>
<evidence type="ECO:0000259" key="2">
    <source>
        <dbReference type="Pfam" id="PF06580"/>
    </source>
</evidence>
<comment type="caution">
    <text evidence="3">The sequence shown here is derived from an EMBL/GenBank/DDBJ whole genome shotgun (WGS) entry which is preliminary data.</text>
</comment>
<gene>
    <name evidence="3" type="ORF">OQZ29_09135</name>
</gene>
<sequence>MQKAVAANNRLVFLRVLCLIIIEIATYIPVLALLNHFFTAYNQAIGSNYVGITLSFIGGATYRSIFFILISSGYFFLLQYLSQRAKAGALERENLEKQVHHETVLKDLALAKNAYLRAQMNPHLFFNSLSFIHRRIRKTDKVAGDMIVTLSDMMRYAIESNYSQEMITLSEEVEQVENLVSVFRTIHSDKFNLTLEYEEKLLSTTTIPLVLITLVENMYKHGELSNMQLPGKIMIYQSENMLTIHSQNQVSKESKAPSLATGLQNLKKRLKDVYQDEVTINWTSKSNIFELQIDLPLQKVDLHRTED</sequence>
<dbReference type="InterPro" id="IPR050640">
    <property type="entry name" value="Bact_2-comp_sensor_kinase"/>
</dbReference>
<dbReference type="InterPro" id="IPR010559">
    <property type="entry name" value="Sig_transdc_His_kin_internal"/>
</dbReference>
<accession>A0A9X3DCQ2</accession>
<proteinExistence type="predicted"/>
<evidence type="ECO:0000313" key="4">
    <source>
        <dbReference type="Proteomes" id="UP001142592"/>
    </source>
</evidence>
<keyword evidence="3" id="KW-0418">Kinase</keyword>
<dbReference type="Proteomes" id="UP001142592">
    <property type="component" value="Unassembled WGS sequence"/>
</dbReference>
<dbReference type="GO" id="GO:0000155">
    <property type="term" value="F:phosphorelay sensor kinase activity"/>
    <property type="evidence" value="ECO:0007669"/>
    <property type="project" value="InterPro"/>
</dbReference>
<feature type="transmembrane region" description="Helical" evidence="1">
    <location>
        <begin position="12"/>
        <end position="34"/>
    </location>
</feature>
<dbReference type="EMBL" id="JAPJUH010000002">
    <property type="protein sequence ID" value="MCX3264907.1"/>
    <property type="molecule type" value="Genomic_DNA"/>
</dbReference>
<keyword evidence="4" id="KW-1185">Reference proteome</keyword>
<keyword evidence="1" id="KW-1133">Transmembrane helix</keyword>
<organism evidence="3 4">
    <name type="scientific">Pedobacter agri</name>
    <dbReference type="NCBI Taxonomy" id="454586"/>
    <lineage>
        <taxon>Bacteria</taxon>
        <taxon>Pseudomonadati</taxon>
        <taxon>Bacteroidota</taxon>
        <taxon>Sphingobacteriia</taxon>
        <taxon>Sphingobacteriales</taxon>
        <taxon>Sphingobacteriaceae</taxon>
        <taxon>Pedobacter</taxon>
    </lineage>
</organism>
<reference evidence="3" key="1">
    <citation type="submission" date="2022-11" db="EMBL/GenBank/DDBJ databases">
        <authorList>
            <person name="Graham C."/>
            <person name="Newman J.D."/>
        </authorList>
    </citation>
    <scope>NUCLEOTIDE SEQUENCE</scope>
    <source>
        <strain evidence="3">DSM 19486</strain>
    </source>
</reference>
<evidence type="ECO:0000313" key="3">
    <source>
        <dbReference type="EMBL" id="MCX3264907.1"/>
    </source>
</evidence>
<keyword evidence="3" id="KW-0808">Transferase</keyword>
<feature type="domain" description="Signal transduction histidine kinase internal region" evidence="2">
    <location>
        <begin position="114"/>
        <end position="189"/>
    </location>
</feature>
<dbReference type="PANTHER" id="PTHR34220">
    <property type="entry name" value="SENSOR HISTIDINE KINASE YPDA"/>
    <property type="match status" value="1"/>
</dbReference>
<name>A0A9X3DCQ2_9SPHI</name>
<dbReference type="RefSeq" id="WP_157258892.1">
    <property type="nucleotide sequence ID" value="NZ_JAPJUH010000002.1"/>
</dbReference>
<dbReference type="PANTHER" id="PTHR34220:SF7">
    <property type="entry name" value="SENSOR HISTIDINE KINASE YPDA"/>
    <property type="match status" value="1"/>
</dbReference>